<dbReference type="Pfam" id="PF10633">
    <property type="entry name" value="NPCBM_assoc"/>
    <property type="match status" value="1"/>
</dbReference>
<organism evidence="3 4">
    <name type="scientific">Deinobacterium chartae</name>
    <dbReference type="NCBI Taxonomy" id="521158"/>
    <lineage>
        <taxon>Bacteria</taxon>
        <taxon>Thermotogati</taxon>
        <taxon>Deinococcota</taxon>
        <taxon>Deinococci</taxon>
        <taxon>Deinococcales</taxon>
        <taxon>Deinococcaceae</taxon>
        <taxon>Deinobacterium</taxon>
    </lineage>
</organism>
<reference evidence="3 4" key="1">
    <citation type="submission" date="2020-08" db="EMBL/GenBank/DDBJ databases">
        <title>Genomic Encyclopedia of Type Strains, Phase IV (KMG-IV): sequencing the most valuable type-strain genomes for metagenomic binning, comparative biology and taxonomic classification.</title>
        <authorList>
            <person name="Goeker M."/>
        </authorList>
    </citation>
    <scope>NUCLEOTIDE SEQUENCE [LARGE SCALE GENOMIC DNA]</scope>
    <source>
        <strain evidence="3 4">DSM 21458</strain>
    </source>
</reference>
<accession>A0A841HZY4</accession>
<sequence length="868" mass="93533">MSRTVRLAHLTTLSAALLLAPAALADLPRSPEIGTVGADQALGRLPVTARFLLVGAHPDDEPSGVMAYVGRGLHAETAYLSLNRGEGGQNEIGPELFDGLGVIRTDELLGARALDGAKQYFTTVYDFGYSRTLEETLSKWDEQKALEDVVKVIRTFRPDVMVTFHADERVGHGHHQAAGYLAVKAFELAGDPKAFPELGLPAWQPSKLYLSAGVGGGAGEADKATLTIDVGQYDPVIGRSYQQVGLEGRSFHRSQGMGQVQPPGSYLNHFVLLESKLGAKPARETSFFDGIATALPERWKGVNAALEADLAAVQKAADTAAAKLDARQPQTALPDVLAGLTATRAALSKVQALDLEAARKAALIDDLNRKAAQFTDAAQRLAGIDFRAVPTKATVAQGETATVRWSLTNQGGVPLELLEARIAAPSSWKVEGAAAKTGPVEQGKAASGELKVTLPADANLTRPYWRRPDAFSGRVQVERPECVTLPHCPPDATAHARVRIGGVELDLEAPLAFVWSDAKFGERSRLLTVTPKLSVSAAPELKILPLGSERNVAVQVRVSSHSASPVAGKLSLQLPQGWTSAQGTQDFRLERENDSRLITFTAVAPEGLQAGRYAISAVAEVDGRRYTEGMQLVSYPHTEYRALYNPARVEVQAFDLAAPKDLKVGYVPGVGDQVPAALEQAGLQVTLLTPEFIASGDLSQYDTIVVGVRAYNDRPDLVAHHARLMKYVEDGGNMVVQYHKFEWDKVLPGGPGPFPTTMSTDRVTEEDAPVKILVPEDPDFNTPNRITAADFDGWVQERGLYWLSKWDDRYVPLLASNDKGLPELKGGLLKAKVGKGTWTYAGYAFFRELPAGVPGAYRLFVNLLTPDN</sequence>
<keyword evidence="1" id="KW-0732">Signal</keyword>
<evidence type="ECO:0000313" key="4">
    <source>
        <dbReference type="Proteomes" id="UP000569951"/>
    </source>
</evidence>
<dbReference type="PANTHER" id="PTHR12993:SF11">
    <property type="entry name" value="N-ACETYLGLUCOSAMINYL-PHOSPHATIDYLINOSITOL DE-N-ACETYLASE"/>
    <property type="match status" value="1"/>
</dbReference>
<dbReference type="Proteomes" id="UP000569951">
    <property type="component" value="Unassembled WGS sequence"/>
</dbReference>
<keyword evidence="4" id="KW-1185">Reference proteome</keyword>
<dbReference type="InterPro" id="IPR003737">
    <property type="entry name" value="GlcNAc_PI_deacetylase-related"/>
</dbReference>
<dbReference type="GO" id="GO:0016811">
    <property type="term" value="F:hydrolase activity, acting on carbon-nitrogen (but not peptide) bonds, in linear amides"/>
    <property type="evidence" value="ECO:0007669"/>
    <property type="project" value="TreeGrafter"/>
</dbReference>
<dbReference type="SUPFAM" id="SSF102588">
    <property type="entry name" value="LmbE-like"/>
    <property type="match status" value="1"/>
</dbReference>
<dbReference type="InterPro" id="IPR024078">
    <property type="entry name" value="LmbE-like_dom_sf"/>
</dbReference>
<proteinExistence type="predicted"/>
<dbReference type="Gene3D" id="2.60.40.10">
    <property type="entry name" value="Immunoglobulins"/>
    <property type="match status" value="1"/>
</dbReference>
<dbReference type="InterPro" id="IPR029062">
    <property type="entry name" value="Class_I_gatase-like"/>
</dbReference>
<name>A0A841HZY4_9DEIO</name>
<feature type="domain" description="Alpha-galactosidase NEW3" evidence="2">
    <location>
        <begin position="396"/>
        <end position="459"/>
    </location>
</feature>
<comment type="caution">
    <text evidence="3">The sequence shown here is derived from an EMBL/GenBank/DDBJ whole genome shotgun (WGS) entry which is preliminary data.</text>
</comment>
<dbReference type="AlphaFoldDB" id="A0A841HZY4"/>
<evidence type="ECO:0000256" key="1">
    <source>
        <dbReference type="SAM" id="SignalP"/>
    </source>
</evidence>
<dbReference type="InterPro" id="IPR013783">
    <property type="entry name" value="Ig-like_fold"/>
</dbReference>
<feature type="signal peptide" evidence="1">
    <location>
        <begin position="1"/>
        <end position="25"/>
    </location>
</feature>
<evidence type="ECO:0000259" key="2">
    <source>
        <dbReference type="Pfam" id="PF10633"/>
    </source>
</evidence>
<gene>
    <name evidence="3" type="ORF">HNR42_001860</name>
</gene>
<dbReference type="EMBL" id="JACHHG010000006">
    <property type="protein sequence ID" value="MBB6098426.1"/>
    <property type="molecule type" value="Genomic_DNA"/>
</dbReference>
<dbReference type="SUPFAM" id="SSF52317">
    <property type="entry name" value="Class I glutamine amidotransferase-like"/>
    <property type="match status" value="1"/>
</dbReference>
<protein>
    <submittedName>
        <fullName evidence="3">LmbE family N-acetylglucosaminyl deacetylase</fullName>
    </submittedName>
</protein>
<dbReference type="Gene3D" id="3.40.50.10320">
    <property type="entry name" value="LmbE-like"/>
    <property type="match status" value="1"/>
</dbReference>
<dbReference type="RefSeq" id="WP_183986845.1">
    <property type="nucleotide sequence ID" value="NZ_JACHHG010000006.1"/>
</dbReference>
<evidence type="ECO:0000313" key="3">
    <source>
        <dbReference type="EMBL" id="MBB6098426.1"/>
    </source>
</evidence>
<dbReference type="InterPro" id="IPR018905">
    <property type="entry name" value="A-galactase_NEW3"/>
</dbReference>
<dbReference type="PANTHER" id="PTHR12993">
    <property type="entry name" value="N-ACETYLGLUCOSAMINYL-PHOSPHATIDYLINOSITOL DE-N-ACETYLASE-RELATED"/>
    <property type="match status" value="1"/>
</dbReference>
<dbReference type="Gene3D" id="3.40.50.880">
    <property type="match status" value="1"/>
</dbReference>
<feature type="chain" id="PRO_5032953970" evidence="1">
    <location>
        <begin position="26"/>
        <end position="868"/>
    </location>
</feature>
<dbReference type="CDD" id="cd03143">
    <property type="entry name" value="A4_beta-galactosidase_middle_domain"/>
    <property type="match status" value="1"/>
</dbReference>
<dbReference type="Pfam" id="PF02585">
    <property type="entry name" value="PIG-L"/>
    <property type="match status" value="1"/>
</dbReference>